<dbReference type="EMBL" id="LAZR01000587">
    <property type="protein sequence ID" value="KKN63503.1"/>
    <property type="molecule type" value="Genomic_DNA"/>
</dbReference>
<evidence type="ECO:0000313" key="1">
    <source>
        <dbReference type="EMBL" id="KKN63503.1"/>
    </source>
</evidence>
<protein>
    <submittedName>
        <fullName evidence="1">Uncharacterized protein</fullName>
    </submittedName>
</protein>
<sequence>MIEVSREEFLKDKVYKQIFELILKNHKPPDHTKRILGENINVKDFCQTSRHYIELSDPSKPIYCYYDATNWVQWHKEGHKYRIVTQIDAIGFYDDFLEYEVARQKGINSTKDSFNPNIN</sequence>
<accession>A0A0F9VCH3</accession>
<dbReference type="AlphaFoldDB" id="A0A0F9VCH3"/>
<comment type="caution">
    <text evidence="1">The sequence shown here is derived from an EMBL/GenBank/DDBJ whole genome shotgun (WGS) entry which is preliminary data.</text>
</comment>
<reference evidence="1" key="1">
    <citation type="journal article" date="2015" name="Nature">
        <title>Complex archaea that bridge the gap between prokaryotes and eukaryotes.</title>
        <authorList>
            <person name="Spang A."/>
            <person name="Saw J.H."/>
            <person name="Jorgensen S.L."/>
            <person name="Zaremba-Niedzwiedzka K."/>
            <person name="Martijn J."/>
            <person name="Lind A.E."/>
            <person name="van Eijk R."/>
            <person name="Schleper C."/>
            <person name="Guy L."/>
            <person name="Ettema T.J."/>
        </authorList>
    </citation>
    <scope>NUCLEOTIDE SEQUENCE</scope>
</reference>
<proteinExistence type="predicted"/>
<organism evidence="1">
    <name type="scientific">marine sediment metagenome</name>
    <dbReference type="NCBI Taxonomy" id="412755"/>
    <lineage>
        <taxon>unclassified sequences</taxon>
        <taxon>metagenomes</taxon>
        <taxon>ecological metagenomes</taxon>
    </lineage>
</organism>
<name>A0A0F9VCH3_9ZZZZ</name>
<gene>
    <name evidence="1" type="ORF">LCGC14_0500930</name>
</gene>